<feature type="transmembrane region" description="Helical" evidence="6">
    <location>
        <begin position="260"/>
        <end position="281"/>
    </location>
</feature>
<dbReference type="Pfam" id="PF03772">
    <property type="entry name" value="Competence"/>
    <property type="match status" value="1"/>
</dbReference>
<feature type="transmembrane region" description="Helical" evidence="6">
    <location>
        <begin position="393"/>
        <end position="412"/>
    </location>
</feature>
<keyword evidence="4 6" id="KW-1133">Transmembrane helix</keyword>
<dbReference type="GO" id="GO:0005886">
    <property type="term" value="C:plasma membrane"/>
    <property type="evidence" value="ECO:0007669"/>
    <property type="project" value="UniProtKB-SubCell"/>
</dbReference>
<feature type="transmembrane region" description="Helical" evidence="6">
    <location>
        <begin position="527"/>
        <end position="544"/>
    </location>
</feature>
<organism evidence="8 9">
    <name type="scientific">Candidatus Obscuribacter phosphatis</name>
    <dbReference type="NCBI Taxonomy" id="1906157"/>
    <lineage>
        <taxon>Bacteria</taxon>
        <taxon>Bacillati</taxon>
        <taxon>Candidatus Melainabacteria</taxon>
        <taxon>Candidatus Obscuribacterales</taxon>
        <taxon>Candidatus Obscuribacteraceae</taxon>
        <taxon>Candidatus Obscuribacter</taxon>
    </lineage>
</organism>
<feature type="domain" description="ComEC/Rec2-related protein" evidence="7">
    <location>
        <begin position="238"/>
        <end position="518"/>
    </location>
</feature>
<dbReference type="PANTHER" id="PTHR30619:SF7">
    <property type="entry name" value="BETA-LACTAMASE DOMAIN PROTEIN"/>
    <property type="match status" value="1"/>
</dbReference>
<keyword evidence="3 6" id="KW-0812">Transmembrane</keyword>
<evidence type="ECO:0000256" key="5">
    <source>
        <dbReference type="ARBA" id="ARBA00023136"/>
    </source>
</evidence>
<keyword evidence="2" id="KW-1003">Cell membrane</keyword>
<dbReference type="Proteomes" id="UP000664277">
    <property type="component" value="Unassembled WGS sequence"/>
</dbReference>
<feature type="transmembrane region" description="Helical" evidence="6">
    <location>
        <begin position="56"/>
        <end position="72"/>
    </location>
</feature>
<gene>
    <name evidence="8" type="ORF">J0M35_13755</name>
</gene>
<sequence>MTSVQKSTEGWWFNDHPRSDPVSIEECHFSSLLYVSALAALLSALCLNLPLNVRILAYSILFAFGVVCSLLSKSLRAPVVVALLCFALLALVGQSKLDQGLAEAAGGELNRGERAVFSGFLSLSPGSQLWQLEDASLILPSGEVSSKMRHWQTTLHLAKDFSAEHTLQPGRFAVFCGNAYPSWQSRRLSLYNARLSSSSSLSSTSLYYEQFFAELRGKLATFHSQAMGKEAGSLLGSLVLGERASPISADLKLCFTQCGLSHLLAASGMNLTVVVAFAVFLSRGSKFAWFRPTVSLFSILLFSSLAGASPSVLRASCMCLLALFFSLFSGVRVPGLKTLALTVLLFLFIDPLAVFDVGLQLSLAATYGILTLVPCMEALLAEFVGQRQSLRKLVSLLAVILSAQVAVLPLQLYYFGTVNPIFLPANLLAEPLVVPLTILGFLSTLMALPFSALSLTESPLIFPSLALDWLSLPLVQLLALITRWLAGNFPSLVLEKPQALHLLIYYLLLFQIVLLKGRFASVKFARLALLSVLLAFLFAAHFYIKSPIFELAFNSKGFVVRRSGGAVYYHFSSENGALSRYLQRLPEKKIEVSLAKPAEPTSSNYDLNFAKDRLLIRVLQDQDGRNYLFQFFPADSGALGAEAPLLTLRRVGVRSYLLEGRLSLPILPLVVLRGQVQTHGGLTFCRLGL</sequence>
<dbReference type="EMBL" id="JAFLCK010000020">
    <property type="protein sequence ID" value="MBN8661425.1"/>
    <property type="molecule type" value="Genomic_DNA"/>
</dbReference>
<feature type="transmembrane region" description="Helical" evidence="6">
    <location>
        <begin position="432"/>
        <end position="453"/>
    </location>
</feature>
<evidence type="ECO:0000256" key="3">
    <source>
        <dbReference type="ARBA" id="ARBA00022692"/>
    </source>
</evidence>
<feature type="transmembrane region" description="Helical" evidence="6">
    <location>
        <begin position="288"/>
        <end position="306"/>
    </location>
</feature>
<evidence type="ECO:0000313" key="8">
    <source>
        <dbReference type="EMBL" id="MBN8661425.1"/>
    </source>
</evidence>
<keyword evidence="5 6" id="KW-0472">Membrane</keyword>
<reference evidence="8" key="1">
    <citation type="submission" date="2021-02" db="EMBL/GenBank/DDBJ databases">
        <title>Genome-Resolved Metagenomics of a Microbial Community Performing Photosynthetic Biological Nutrient Removal.</title>
        <authorList>
            <person name="Mcdaniel E.A."/>
        </authorList>
    </citation>
    <scope>NUCLEOTIDE SEQUENCE</scope>
    <source>
        <strain evidence="8">UWPOB_OBS1</strain>
    </source>
</reference>
<comment type="caution">
    <text evidence="8">The sequence shown here is derived from an EMBL/GenBank/DDBJ whole genome shotgun (WGS) entry which is preliminary data.</text>
</comment>
<feature type="transmembrane region" description="Helical" evidence="6">
    <location>
        <begin position="32"/>
        <end position="50"/>
    </location>
</feature>
<proteinExistence type="predicted"/>
<evidence type="ECO:0000313" key="9">
    <source>
        <dbReference type="Proteomes" id="UP000664277"/>
    </source>
</evidence>
<comment type="subcellular location">
    <subcellularLocation>
        <location evidence="1">Cell membrane</location>
        <topology evidence="1">Multi-pass membrane protein</topology>
    </subcellularLocation>
</comment>
<evidence type="ECO:0000256" key="2">
    <source>
        <dbReference type="ARBA" id="ARBA00022475"/>
    </source>
</evidence>
<feature type="transmembrane region" description="Helical" evidence="6">
    <location>
        <begin position="361"/>
        <end position="381"/>
    </location>
</feature>
<evidence type="ECO:0000256" key="4">
    <source>
        <dbReference type="ARBA" id="ARBA00022989"/>
    </source>
</evidence>
<feature type="transmembrane region" description="Helical" evidence="6">
    <location>
        <begin position="498"/>
        <end position="515"/>
    </location>
</feature>
<protein>
    <submittedName>
        <fullName evidence="8">ComEC/Rec2 family competence protein</fullName>
    </submittedName>
</protein>
<feature type="transmembrane region" description="Helical" evidence="6">
    <location>
        <begin position="312"/>
        <end position="331"/>
    </location>
</feature>
<evidence type="ECO:0000256" key="1">
    <source>
        <dbReference type="ARBA" id="ARBA00004651"/>
    </source>
</evidence>
<feature type="transmembrane region" description="Helical" evidence="6">
    <location>
        <begin position="465"/>
        <end position="486"/>
    </location>
</feature>
<dbReference type="InterPro" id="IPR004477">
    <property type="entry name" value="ComEC_N"/>
</dbReference>
<dbReference type="PANTHER" id="PTHR30619">
    <property type="entry name" value="DNA INTERNALIZATION/COMPETENCE PROTEIN COMEC/REC2"/>
    <property type="match status" value="1"/>
</dbReference>
<dbReference type="InterPro" id="IPR052159">
    <property type="entry name" value="Competence_DNA_uptake"/>
</dbReference>
<accession>A0A8J7PMG7</accession>
<dbReference type="NCBIfam" id="TIGR00360">
    <property type="entry name" value="ComEC_N-term"/>
    <property type="match status" value="1"/>
</dbReference>
<evidence type="ECO:0000256" key="6">
    <source>
        <dbReference type="SAM" id="Phobius"/>
    </source>
</evidence>
<evidence type="ECO:0000259" key="7">
    <source>
        <dbReference type="Pfam" id="PF03772"/>
    </source>
</evidence>
<dbReference type="AlphaFoldDB" id="A0A8J7PMG7"/>
<name>A0A8J7PMG7_9BACT</name>